<evidence type="ECO:0000313" key="1">
    <source>
        <dbReference type="Proteomes" id="UP000887563"/>
    </source>
</evidence>
<evidence type="ECO:0000313" key="2">
    <source>
        <dbReference type="WBParaSite" id="Minc3s00452g12555"/>
    </source>
</evidence>
<dbReference type="WBParaSite" id="Minc3s00452g12555">
    <property type="protein sequence ID" value="Minc3s00452g12555"/>
    <property type="gene ID" value="Minc3s00452g12555"/>
</dbReference>
<organism evidence="1 2">
    <name type="scientific">Meloidogyne incognita</name>
    <name type="common">Southern root-knot nematode worm</name>
    <name type="synonym">Oxyuris incognita</name>
    <dbReference type="NCBI Taxonomy" id="6306"/>
    <lineage>
        <taxon>Eukaryota</taxon>
        <taxon>Metazoa</taxon>
        <taxon>Ecdysozoa</taxon>
        <taxon>Nematoda</taxon>
        <taxon>Chromadorea</taxon>
        <taxon>Rhabditida</taxon>
        <taxon>Tylenchina</taxon>
        <taxon>Tylenchomorpha</taxon>
        <taxon>Tylenchoidea</taxon>
        <taxon>Meloidogynidae</taxon>
        <taxon>Meloidogyninae</taxon>
        <taxon>Meloidogyne</taxon>
        <taxon>Meloidogyne incognita group</taxon>
    </lineage>
</organism>
<protein>
    <submittedName>
        <fullName evidence="2">Candidate secreted effector</fullName>
    </submittedName>
</protein>
<name>A0A914LEZ2_MELIC</name>
<sequence>MLSAAFKKGFRLCRRLITSIKCWCWIAFHIKSVNICMKYLPTICSRKSVERTYPKMSGLFFEGKRSNDSPKIETSRRQLIC</sequence>
<keyword evidence="1" id="KW-1185">Reference proteome</keyword>
<dbReference type="Proteomes" id="UP000887563">
    <property type="component" value="Unplaced"/>
</dbReference>
<reference evidence="2" key="1">
    <citation type="submission" date="2022-11" db="UniProtKB">
        <authorList>
            <consortium name="WormBaseParasite"/>
        </authorList>
    </citation>
    <scope>IDENTIFICATION</scope>
</reference>
<dbReference type="AlphaFoldDB" id="A0A914LEZ2"/>
<proteinExistence type="predicted"/>
<accession>A0A914LEZ2</accession>